<evidence type="ECO:0008006" key="3">
    <source>
        <dbReference type="Google" id="ProtNLM"/>
    </source>
</evidence>
<evidence type="ECO:0000313" key="2">
    <source>
        <dbReference type="Proteomes" id="UP001067121"/>
    </source>
</evidence>
<dbReference type="RefSeq" id="WP_268543707.1">
    <property type="nucleotide sequence ID" value="NZ_JALAOH010000024.1"/>
</dbReference>
<evidence type="ECO:0000313" key="1">
    <source>
        <dbReference type="EMBL" id="MCY8317191.1"/>
    </source>
</evidence>
<proteinExistence type="predicted"/>
<reference evidence="1" key="1">
    <citation type="submission" date="2022-02" db="EMBL/GenBank/DDBJ databases">
        <title>Crop Bioprotection Bacillus Genome Sequencing.</title>
        <authorList>
            <person name="Dunlap C."/>
        </authorList>
    </citation>
    <scope>NUCLEOTIDE SEQUENCE</scope>
    <source>
        <strain evidence="1">98-1</strain>
    </source>
</reference>
<accession>A0AAP3CJ84</accession>
<protein>
    <recommendedName>
        <fullName evidence="3">Glycosyl transferase 1 domain-containing protein</fullName>
    </recommendedName>
</protein>
<dbReference type="EMBL" id="JALAOH010000024">
    <property type="protein sequence ID" value="MCY8317191.1"/>
    <property type="molecule type" value="Genomic_DNA"/>
</dbReference>
<name>A0AAP3CJ84_BACVA</name>
<gene>
    <name evidence="1" type="ORF">MOC71_10690</name>
</gene>
<sequence length="455" mass="53132">MTMKVSTPQLAYVCSGLHTAKKFNINTIDWNYQMEIVTLHHEPNGPSSFKDAAVMNMYSYFKGPEPQKVKIKHPIEQEGLTYIQEPNKPIYRYYDNGRYIKYQRFTETGELVVIDYFNENRQRFKREEYDLSGYVHSLIYMDMETNKPKQHLYLRKDGTCYMTKWYKNNGTTEKIIIFDEKDNIVKVLSSENELYYEFLSRLIKKEKEYLFLTSEVGVYKTLKSLSAEYSSIYLGFMETDEILDNPEKEISCLHAFVAPSLKRYHDTIEKTGPRTTIYNVSEGSFTWKGFVDKLIDQVPFHNQLKDMHVKLSAAEWQSKSDLYLSAEVDFKGGVPAHSVGRYHMYWKLKNKKSGTENTFNANVNSEEELIFTVSGTLHVLSVVDQLSALELYLCCEWDNSFFASSVEVTDPKKLPAAEQSISGWRLKLEEEKNHLCVHTAEGFRRKLMKRLFAKK</sequence>
<organism evidence="1 2">
    <name type="scientific">Bacillus vallismortis</name>
    <dbReference type="NCBI Taxonomy" id="72361"/>
    <lineage>
        <taxon>Bacteria</taxon>
        <taxon>Bacillati</taxon>
        <taxon>Bacillota</taxon>
        <taxon>Bacilli</taxon>
        <taxon>Bacillales</taxon>
        <taxon>Bacillaceae</taxon>
        <taxon>Bacillus</taxon>
    </lineage>
</organism>
<comment type="caution">
    <text evidence="1">The sequence shown here is derived from an EMBL/GenBank/DDBJ whole genome shotgun (WGS) entry which is preliminary data.</text>
</comment>
<dbReference type="Proteomes" id="UP001067121">
    <property type="component" value="Unassembled WGS sequence"/>
</dbReference>
<dbReference type="AlphaFoldDB" id="A0AAP3CJ84"/>